<dbReference type="PANTHER" id="PTHR34580">
    <property type="match status" value="1"/>
</dbReference>
<keyword evidence="4" id="KW-1185">Reference proteome</keyword>
<dbReference type="eggNOG" id="COG2378">
    <property type="taxonomic scope" value="Bacteria"/>
</dbReference>
<dbReference type="EMBL" id="ACFG01000034">
    <property type="protein sequence ID" value="EEH63363.1"/>
    <property type="molecule type" value="Genomic_DNA"/>
</dbReference>
<dbReference type="PROSITE" id="PS52050">
    <property type="entry name" value="WYL"/>
    <property type="match status" value="1"/>
</dbReference>
<dbReference type="STRING" id="525245.HMPREF0044_1287"/>
<name>C0W1J7_9ACTO</name>
<feature type="domain" description="PafC HTH" evidence="2">
    <location>
        <begin position="8"/>
        <end position="123"/>
    </location>
</feature>
<sequence length="315" mass="36029">MAIKLQDKLTGIFSIFDYVQLREGVPLEELAAAFEMKPAELRQLLVDLTMIDIPELDYDAIPRLDFELLEEEGIVDFTDTPVFDAVLEFNQFEAYALVVGLSLLEPQLGETERQLCKALKIKLINHYKLNTSMDSVQVIASEELNIYCQALLEAISNQHSVWIEYLSLQKVHSEREIIPVEVNRVGKHLLVKAYCLKAGELRHFRVDRILRLQPGDPVEIPQMAQKRTRNPRVTVQLEQVPEDLKDAAVDLQELEDSATLTLRIYDESWLETQLLLYADLLHDVNNSGIVRTTRTKAQSLIEMYDLLSAKTHGMP</sequence>
<organism evidence="3 4">
    <name type="scientific">Gleimia coleocanis DSM 15436</name>
    <dbReference type="NCBI Taxonomy" id="525245"/>
    <lineage>
        <taxon>Bacteria</taxon>
        <taxon>Bacillati</taxon>
        <taxon>Actinomycetota</taxon>
        <taxon>Actinomycetes</taxon>
        <taxon>Actinomycetales</taxon>
        <taxon>Actinomycetaceae</taxon>
        <taxon>Gleimia</taxon>
    </lineage>
</organism>
<evidence type="ECO:0000313" key="3">
    <source>
        <dbReference type="EMBL" id="EEH63363.1"/>
    </source>
</evidence>
<evidence type="ECO:0000259" key="2">
    <source>
        <dbReference type="Pfam" id="PF19187"/>
    </source>
</evidence>
<dbReference type="OrthoDB" id="3268930at2"/>
<dbReference type="InterPro" id="IPR043839">
    <property type="entry name" value="PafC_HTH"/>
</dbReference>
<dbReference type="Pfam" id="PF19187">
    <property type="entry name" value="HTH_PafC"/>
    <property type="match status" value="1"/>
</dbReference>
<accession>C0W1J7</accession>
<dbReference type="RefSeq" id="WP_006546145.1">
    <property type="nucleotide sequence ID" value="NZ_DS999540.1"/>
</dbReference>
<dbReference type="InterPro" id="IPR051534">
    <property type="entry name" value="CBASS_pafABC_assoc_protein"/>
</dbReference>
<dbReference type="InterPro" id="IPR028349">
    <property type="entry name" value="PafC-like"/>
</dbReference>
<dbReference type="Pfam" id="PF13280">
    <property type="entry name" value="WYL"/>
    <property type="match status" value="1"/>
</dbReference>
<dbReference type="AlphaFoldDB" id="C0W1J7"/>
<feature type="domain" description="WYL" evidence="1">
    <location>
        <begin position="149"/>
        <end position="213"/>
    </location>
</feature>
<evidence type="ECO:0000313" key="4">
    <source>
        <dbReference type="Proteomes" id="UP000010301"/>
    </source>
</evidence>
<dbReference type="PIRSF" id="PIRSF016838">
    <property type="entry name" value="PafC"/>
    <property type="match status" value="1"/>
</dbReference>
<reference evidence="3 4" key="1">
    <citation type="submission" date="2009-01" db="EMBL/GenBank/DDBJ databases">
        <authorList>
            <person name="Qin X."/>
            <person name="Bachman B."/>
            <person name="Battles P."/>
            <person name="Bell A."/>
            <person name="Bess C."/>
            <person name="Bickham C."/>
            <person name="Chaboub L."/>
            <person name="Chen D."/>
            <person name="Coyle M."/>
            <person name="Deiros D.R."/>
            <person name="Dinh H."/>
            <person name="Forbes L."/>
            <person name="Fowler G."/>
            <person name="Francisco L."/>
            <person name="Fu Q."/>
            <person name="Gubbala S."/>
            <person name="Hale W."/>
            <person name="Han Y."/>
            <person name="Hemphill L."/>
            <person name="Highlander S.K."/>
            <person name="Hirani K."/>
            <person name="Hogues M."/>
            <person name="Jackson L."/>
            <person name="Jakkamsetti A."/>
            <person name="Javaid M."/>
            <person name="Jiang H."/>
            <person name="Korchina V."/>
            <person name="Kovar C."/>
            <person name="Lara F."/>
            <person name="Lee S."/>
            <person name="Mata R."/>
            <person name="Mathew T."/>
            <person name="Moen C."/>
            <person name="Morales K."/>
            <person name="Munidasa M."/>
            <person name="Nazareth L."/>
            <person name="Ngo R."/>
            <person name="Nguyen L."/>
            <person name="Okwuonu G."/>
            <person name="Ongeri F."/>
            <person name="Patil S."/>
            <person name="Petrosino J."/>
            <person name="Pham C."/>
            <person name="Pham P."/>
            <person name="Pu L.-L."/>
            <person name="Puazo M."/>
            <person name="Raj R."/>
            <person name="Reid J."/>
            <person name="Rouhana J."/>
            <person name="Saada N."/>
            <person name="Shang Y."/>
            <person name="Simmons D."/>
            <person name="Thornton R."/>
            <person name="Warren J."/>
            <person name="Weissenberger G."/>
            <person name="Zhang J."/>
            <person name="Zhang L."/>
            <person name="Zhou C."/>
            <person name="Zhu D."/>
            <person name="Muzny D."/>
            <person name="Worley K."/>
            <person name="Gibbs R."/>
        </authorList>
    </citation>
    <scope>NUCLEOTIDE SEQUENCE [LARGE SCALE GENOMIC DNA]</scope>
    <source>
        <strain evidence="3 4">DSM 15436</strain>
    </source>
</reference>
<dbReference type="PANTHER" id="PTHR34580:SF1">
    <property type="entry name" value="PROTEIN PAFC"/>
    <property type="match status" value="1"/>
</dbReference>
<protein>
    <recommendedName>
        <fullName evidence="5">WYL domain-containing protein</fullName>
    </recommendedName>
</protein>
<gene>
    <name evidence="3" type="ORF">HMPREF0044_1287</name>
</gene>
<proteinExistence type="predicted"/>
<evidence type="ECO:0008006" key="5">
    <source>
        <dbReference type="Google" id="ProtNLM"/>
    </source>
</evidence>
<dbReference type="InterPro" id="IPR026881">
    <property type="entry name" value="WYL_dom"/>
</dbReference>
<evidence type="ECO:0000259" key="1">
    <source>
        <dbReference type="Pfam" id="PF13280"/>
    </source>
</evidence>
<comment type="caution">
    <text evidence="3">The sequence shown here is derived from an EMBL/GenBank/DDBJ whole genome shotgun (WGS) entry which is preliminary data.</text>
</comment>
<dbReference type="Proteomes" id="UP000010301">
    <property type="component" value="Unassembled WGS sequence"/>
</dbReference>
<dbReference type="HOGENOM" id="CLU_881742_0_0_11"/>